<gene>
    <name evidence="2" type="ORF">IAB07_04005</name>
</gene>
<feature type="transmembrane region" description="Helical" evidence="1">
    <location>
        <begin position="150"/>
        <end position="171"/>
    </location>
</feature>
<evidence type="ECO:0000313" key="2">
    <source>
        <dbReference type="EMBL" id="HIU62916.1"/>
    </source>
</evidence>
<dbReference type="Proteomes" id="UP000824145">
    <property type="component" value="Unassembled WGS sequence"/>
</dbReference>
<feature type="transmembrane region" description="Helical" evidence="1">
    <location>
        <begin position="79"/>
        <end position="96"/>
    </location>
</feature>
<name>A0A9D1SJX0_9FIRM</name>
<sequence length="184" mass="20925">MKKRYSYEIALSAVAAAIAILAVVAQAYVDALTIAFNVIAALAIQLPLTKGLWKGSLMAFVVTSIVSFLIVNIQALPFVMLFGSYAVLSWALDFKFYKIEKLPKAFKIIFIALVKIGYYALMFWGCWQAMNLLFVNTINIFGEKYDLTFYAIWGICFAVFCLYDPFMRWVFKNECILVNKIVKK</sequence>
<evidence type="ECO:0000256" key="1">
    <source>
        <dbReference type="SAM" id="Phobius"/>
    </source>
</evidence>
<evidence type="ECO:0000313" key="3">
    <source>
        <dbReference type="Proteomes" id="UP000824145"/>
    </source>
</evidence>
<protein>
    <submittedName>
        <fullName evidence="2">Uncharacterized protein</fullName>
    </submittedName>
</protein>
<feature type="transmembrane region" description="Helical" evidence="1">
    <location>
        <begin position="108"/>
        <end position="130"/>
    </location>
</feature>
<keyword evidence="1" id="KW-1133">Transmembrane helix</keyword>
<dbReference type="AlphaFoldDB" id="A0A9D1SJX0"/>
<proteinExistence type="predicted"/>
<comment type="caution">
    <text evidence="2">The sequence shown here is derived from an EMBL/GenBank/DDBJ whole genome shotgun (WGS) entry which is preliminary data.</text>
</comment>
<keyword evidence="1" id="KW-0472">Membrane</keyword>
<keyword evidence="1" id="KW-0812">Transmembrane</keyword>
<accession>A0A9D1SJX0</accession>
<reference evidence="2" key="1">
    <citation type="submission" date="2020-10" db="EMBL/GenBank/DDBJ databases">
        <authorList>
            <person name="Gilroy R."/>
        </authorList>
    </citation>
    <scope>NUCLEOTIDE SEQUENCE</scope>
    <source>
        <strain evidence="2">9366</strain>
    </source>
</reference>
<reference evidence="2" key="2">
    <citation type="journal article" date="2021" name="PeerJ">
        <title>Extensive microbial diversity within the chicken gut microbiome revealed by metagenomics and culture.</title>
        <authorList>
            <person name="Gilroy R."/>
            <person name="Ravi A."/>
            <person name="Getino M."/>
            <person name="Pursley I."/>
            <person name="Horton D.L."/>
            <person name="Alikhan N.F."/>
            <person name="Baker D."/>
            <person name="Gharbi K."/>
            <person name="Hall N."/>
            <person name="Watson M."/>
            <person name="Adriaenssens E.M."/>
            <person name="Foster-Nyarko E."/>
            <person name="Jarju S."/>
            <person name="Secka A."/>
            <person name="Antonio M."/>
            <person name="Oren A."/>
            <person name="Chaudhuri R.R."/>
            <person name="La Ragione R."/>
            <person name="Hildebrand F."/>
            <person name="Pallen M.J."/>
        </authorList>
    </citation>
    <scope>NUCLEOTIDE SEQUENCE</scope>
    <source>
        <strain evidence="2">9366</strain>
    </source>
</reference>
<dbReference type="EMBL" id="DVNJ01000020">
    <property type="protein sequence ID" value="HIU62916.1"/>
    <property type="molecule type" value="Genomic_DNA"/>
</dbReference>
<feature type="transmembrane region" description="Helical" evidence="1">
    <location>
        <begin position="7"/>
        <end position="25"/>
    </location>
</feature>
<organism evidence="2 3">
    <name type="scientific">Candidatus Caccalectryoclostridium excrementigallinarum</name>
    <dbReference type="NCBI Taxonomy" id="2840710"/>
    <lineage>
        <taxon>Bacteria</taxon>
        <taxon>Bacillati</taxon>
        <taxon>Bacillota</taxon>
        <taxon>Clostridia</taxon>
        <taxon>Christensenellales</taxon>
        <taxon>Christensenellaceae</taxon>
        <taxon>Christensenellaceae incertae sedis</taxon>
        <taxon>Candidatus Caccalectryoclostridium</taxon>
    </lineage>
</organism>